<evidence type="ECO:0000313" key="2">
    <source>
        <dbReference type="Proteomes" id="UP000092154"/>
    </source>
</evidence>
<dbReference type="InParanoid" id="A0A1B7MHK9"/>
<name>A0A1B7MHK9_9AGAM</name>
<organism evidence="1 2">
    <name type="scientific">Rhizopogon vinicolor AM-OR11-026</name>
    <dbReference type="NCBI Taxonomy" id="1314800"/>
    <lineage>
        <taxon>Eukaryota</taxon>
        <taxon>Fungi</taxon>
        <taxon>Dikarya</taxon>
        <taxon>Basidiomycota</taxon>
        <taxon>Agaricomycotina</taxon>
        <taxon>Agaricomycetes</taxon>
        <taxon>Agaricomycetidae</taxon>
        <taxon>Boletales</taxon>
        <taxon>Suillineae</taxon>
        <taxon>Rhizopogonaceae</taxon>
        <taxon>Rhizopogon</taxon>
    </lineage>
</organism>
<dbReference type="InterPro" id="IPR032675">
    <property type="entry name" value="LRR_dom_sf"/>
</dbReference>
<sequence length="279" mass="32048">MHNDFAPTKLTSLFIDTYVEHEPERLHTLLAILSDQCHLLINLYIKLARVPGQLKLIPTNQITFDTLRPVLSFKNLTTFEVLHKYPVNITLEEIEELASRWPSLRSLSLNEEPLVMSNFTLDLRALVPFARHCPKLYRLGLFMDATTARIHPTQELKPFTALRFLSVGTPQARDPDAVAAFLSHMCPLECKLDVSITWTTFSSRSCRELNNVLWEISRRSTHWKKVLDHLPILIQPYGEKEKSKALQEEVEDLSSPLLTTHDSCIIVIDWADCYSLKSI</sequence>
<accession>A0A1B7MHK9</accession>
<gene>
    <name evidence="1" type="ORF">K503DRAFT_805521</name>
</gene>
<keyword evidence="2" id="KW-1185">Reference proteome</keyword>
<dbReference type="STRING" id="1314800.A0A1B7MHK9"/>
<reference evidence="1 2" key="1">
    <citation type="submission" date="2016-06" db="EMBL/GenBank/DDBJ databases">
        <title>Comparative genomics of the ectomycorrhizal sister species Rhizopogon vinicolor and Rhizopogon vesiculosus (Basidiomycota: Boletales) reveals a divergence of the mating type B locus.</title>
        <authorList>
            <consortium name="DOE Joint Genome Institute"/>
            <person name="Mujic A.B."/>
            <person name="Kuo A."/>
            <person name="Tritt A."/>
            <person name="Lipzen A."/>
            <person name="Chen C."/>
            <person name="Johnson J."/>
            <person name="Sharma A."/>
            <person name="Barry K."/>
            <person name="Grigoriev I.V."/>
            <person name="Spatafora J.W."/>
        </authorList>
    </citation>
    <scope>NUCLEOTIDE SEQUENCE [LARGE SCALE GENOMIC DNA]</scope>
    <source>
        <strain evidence="1 2">AM-OR11-026</strain>
    </source>
</reference>
<protein>
    <recommendedName>
        <fullName evidence="3">F-box domain-containing protein</fullName>
    </recommendedName>
</protein>
<dbReference type="Gene3D" id="3.80.10.10">
    <property type="entry name" value="Ribonuclease Inhibitor"/>
    <property type="match status" value="1"/>
</dbReference>
<proteinExistence type="predicted"/>
<dbReference type="OrthoDB" id="2447803at2759"/>
<dbReference type="AlphaFoldDB" id="A0A1B7MHK9"/>
<dbReference type="Proteomes" id="UP000092154">
    <property type="component" value="Unassembled WGS sequence"/>
</dbReference>
<evidence type="ECO:0008006" key="3">
    <source>
        <dbReference type="Google" id="ProtNLM"/>
    </source>
</evidence>
<dbReference type="EMBL" id="KV449124">
    <property type="protein sequence ID" value="OAX32090.1"/>
    <property type="molecule type" value="Genomic_DNA"/>
</dbReference>
<evidence type="ECO:0000313" key="1">
    <source>
        <dbReference type="EMBL" id="OAX32090.1"/>
    </source>
</evidence>